<evidence type="ECO:0000313" key="2">
    <source>
        <dbReference type="Proteomes" id="UP001328107"/>
    </source>
</evidence>
<sequence>YQAVPERVNPCKPSTIGMKWYGSKEHPHHRLAGLSPSNTIEGFVTCKAGQWIMWCESCYATIGVDAVSCCYLIY</sequence>
<comment type="caution">
    <text evidence="1">The sequence shown here is derived from an EMBL/GenBank/DDBJ whole genome shotgun (WGS) entry which is preliminary data.</text>
</comment>
<dbReference type="Proteomes" id="UP001328107">
    <property type="component" value="Unassembled WGS sequence"/>
</dbReference>
<organism evidence="1 2">
    <name type="scientific">Pristionchus mayeri</name>
    <dbReference type="NCBI Taxonomy" id="1317129"/>
    <lineage>
        <taxon>Eukaryota</taxon>
        <taxon>Metazoa</taxon>
        <taxon>Ecdysozoa</taxon>
        <taxon>Nematoda</taxon>
        <taxon>Chromadorea</taxon>
        <taxon>Rhabditida</taxon>
        <taxon>Rhabditina</taxon>
        <taxon>Diplogasteromorpha</taxon>
        <taxon>Diplogasteroidea</taxon>
        <taxon>Neodiplogasteridae</taxon>
        <taxon>Pristionchus</taxon>
    </lineage>
</organism>
<evidence type="ECO:0000313" key="1">
    <source>
        <dbReference type="EMBL" id="GMR57506.1"/>
    </source>
</evidence>
<gene>
    <name evidence="1" type="ORF">PMAYCL1PPCAC_27701</name>
</gene>
<protein>
    <submittedName>
        <fullName evidence="1">Uncharacterized protein</fullName>
    </submittedName>
</protein>
<reference evidence="2" key="1">
    <citation type="submission" date="2022-10" db="EMBL/GenBank/DDBJ databases">
        <title>Genome assembly of Pristionchus species.</title>
        <authorList>
            <person name="Yoshida K."/>
            <person name="Sommer R.J."/>
        </authorList>
    </citation>
    <scope>NUCLEOTIDE SEQUENCE [LARGE SCALE GENOMIC DNA]</scope>
    <source>
        <strain evidence="2">RS5460</strain>
    </source>
</reference>
<feature type="non-terminal residue" evidence="1">
    <location>
        <position position="1"/>
    </location>
</feature>
<proteinExistence type="predicted"/>
<feature type="non-terminal residue" evidence="1">
    <location>
        <position position="74"/>
    </location>
</feature>
<dbReference type="AlphaFoldDB" id="A0AAN5D6W1"/>
<accession>A0AAN5D6W1</accession>
<keyword evidence="2" id="KW-1185">Reference proteome</keyword>
<name>A0AAN5D6W1_9BILA</name>
<dbReference type="EMBL" id="BTRK01000006">
    <property type="protein sequence ID" value="GMR57506.1"/>
    <property type="molecule type" value="Genomic_DNA"/>
</dbReference>